<evidence type="ECO:0000313" key="3">
    <source>
        <dbReference type="Proteomes" id="UP000050424"/>
    </source>
</evidence>
<evidence type="ECO:0008006" key="4">
    <source>
        <dbReference type="Google" id="ProtNLM"/>
    </source>
</evidence>
<evidence type="ECO:0000256" key="1">
    <source>
        <dbReference type="SAM" id="MobiDB-lite"/>
    </source>
</evidence>
<sequence>MRAHQILASGLSASVLAAGENALEQRDAAECSSVAIKLLPSLADVPTPDSALAEFIAEQTQLATATDGCEIPAVTGSLTSEYSSWVSELASWYEENTGAISSVLEACSDVPEIKSQFDQLPGALTVCSSLTWATETSSSSSDDDESDSDASSTASGNAAPRQTGMAVAAVAMAGMVIAGIQ</sequence>
<name>A0A0P7BM51_9HYPO</name>
<comment type="caution">
    <text evidence="2">The sequence shown here is derived from an EMBL/GenBank/DDBJ whole genome shotgun (WGS) entry which is preliminary data.</text>
</comment>
<reference evidence="2 3" key="1">
    <citation type="submission" date="2015-09" db="EMBL/GenBank/DDBJ databases">
        <title>Draft genome of a European isolate of the apple canker pathogen Neonectria ditissima.</title>
        <authorList>
            <person name="Gomez-Cortecero A."/>
            <person name="Harrison R.J."/>
            <person name="Armitage A.D."/>
        </authorList>
    </citation>
    <scope>NUCLEOTIDE SEQUENCE [LARGE SCALE GENOMIC DNA]</scope>
    <source>
        <strain evidence="2 3">R09/05</strain>
    </source>
</reference>
<dbReference type="Proteomes" id="UP000050424">
    <property type="component" value="Unassembled WGS sequence"/>
</dbReference>
<evidence type="ECO:0000313" key="2">
    <source>
        <dbReference type="EMBL" id="KPM41713.1"/>
    </source>
</evidence>
<dbReference type="AlphaFoldDB" id="A0A0P7BM51"/>
<proteinExistence type="predicted"/>
<gene>
    <name evidence="2" type="ORF">AK830_g4824</name>
</gene>
<dbReference type="EMBL" id="LKCW01000060">
    <property type="protein sequence ID" value="KPM41713.1"/>
    <property type="molecule type" value="Genomic_DNA"/>
</dbReference>
<feature type="region of interest" description="Disordered" evidence="1">
    <location>
        <begin position="135"/>
        <end position="159"/>
    </location>
</feature>
<keyword evidence="3" id="KW-1185">Reference proteome</keyword>
<accession>A0A0P7BM51</accession>
<organism evidence="2 3">
    <name type="scientific">Neonectria ditissima</name>
    <dbReference type="NCBI Taxonomy" id="78410"/>
    <lineage>
        <taxon>Eukaryota</taxon>
        <taxon>Fungi</taxon>
        <taxon>Dikarya</taxon>
        <taxon>Ascomycota</taxon>
        <taxon>Pezizomycotina</taxon>
        <taxon>Sordariomycetes</taxon>
        <taxon>Hypocreomycetidae</taxon>
        <taxon>Hypocreales</taxon>
        <taxon>Nectriaceae</taxon>
        <taxon>Neonectria</taxon>
    </lineage>
</organism>
<dbReference type="OrthoDB" id="4845881at2759"/>
<protein>
    <recommendedName>
        <fullName evidence="4">Infection structure specific protein</fullName>
    </recommendedName>
</protein>